<evidence type="ECO:0000313" key="2">
    <source>
        <dbReference type="EMBL" id="QJA73865.1"/>
    </source>
</evidence>
<dbReference type="EMBL" id="MT145202">
    <property type="protein sequence ID" value="QJA55320.1"/>
    <property type="molecule type" value="Genomic_DNA"/>
</dbReference>
<name>A0A6H2A792_9ZZZZ</name>
<reference evidence="1" key="1">
    <citation type="submission" date="2020-03" db="EMBL/GenBank/DDBJ databases">
        <title>The deep terrestrial virosphere.</title>
        <authorList>
            <person name="Holmfeldt K."/>
            <person name="Nilsson E."/>
            <person name="Simone D."/>
            <person name="Lopez-Fernandez M."/>
            <person name="Wu X."/>
            <person name="de Brujin I."/>
            <person name="Lundin D."/>
            <person name="Andersson A."/>
            <person name="Bertilsson S."/>
            <person name="Dopson M."/>
        </authorList>
    </citation>
    <scope>NUCLEOTIDE SEQUENCE</scope>
    <source>
        <strain evidence="2">MM415A02192</strain>
        <strain evidence="1">TM448A01013</strain>
        <strain evidence="3">TM448B02760</strain>
    </source>
</reference>
<gene>
    <name evidence="2" type="ORF">MM415A02192_0013</name>
    <name evidence="1" type="ORF">TM448A01013_0007</name>
    <name evidence="3" type="ORF">TM448B02760_0002</name>
</gene>
<dbReference type="EMBL" id="MT144950">
    <property type="protein sequence ID" value="QJI01773.1"/>
    <property type="molecule type" value="Genomic_DNA"/>
</dbReference>
<protein>
    <submittedName>
        <fullName evidence="1">Uncharacterized protein</fullName>
    </submittedName>
</protein>
<proteinExistence type="predicted"/>
<dbReference type="AlphaFoldDB" id="A0A6H2A792"/>
<organism evidence="1">
    <name type="scientific">viral metagenome</name>
    <dbReference type="NCBI Taxonomy" id="1070528"/>
    <lineage>
        <taxon>unclassified sequences</taxon>
        <taxon>metagenomes</taxon>
        <taxon>organismal metagenomes</taxon>
    </lineage>
</organism>
<evidence type="ECO:0000313" key="1">
    <source>
        <dbReference type="EMBL" id="QJA55320.1"/>
    </source>
</evidence>
<dbReference type="EMBL" id="MT142058">
    <property type="protein sequence ID" value="QJA73865.1"/>
    <property type="molecule type" value="Genomic_DNA"/>
</dbReference>
<sequence>MGKKKEYPIPDELALFINKAKGAEKLRDIAIKIPFGYKKALRAAGEAEHFSWKFWNSVHNLYPELSRKKMVYDYTSQSISVEDL</sequence>
<evidence type="ECO:0000313" key="3">
    <source>
        <dbReference type="EMBL" id="QJI01773.1"/>
    </source>
</evidence>
<accession>A0A6H2A792</accession>